<proteinExistence type="predicted"/>
<dbReference type="EMBL" id="CP158281">
    <property type="protein sequence ID" value="XBV89574.1"/>
    <property type="molecule type" value="Genomic_DNA"/>
</dbReference>
<keyword evidence="1" id="KW-0732">Signal</keyword>
<reference evidence="2" key="1">
    <citation type="submission" date="2024-06" db="EMBL/GenBank/DDBJ databases">
        <title>Brevibacterium koreense sp. nov., isolated from jogae-jeotgal, a Korean fermented seafood.</title>
        <authorList>
            <person name="Whon T.W."/>
            <person name="Nam S."/>
            <person name="Kim Y."/>
        </authorList>
    </citation>
    <scope>NUCLEOTIDE SEQUENCE</scope>
    <source>
        <strain evidence="2">CBA3109</strain>
    </source>
</reference>
<protein>
    <submittedName>
        <fullName evidence="2">Uncharacterized protein</fullName>
    </submittedName>
</protein>
<name>A0AAU7UM61_9MICO</name>
<organism evidence="2">
    <name type="scientific">Brevibacterium koreense</name>
    <dbReference type="NCBI Taxonomy" id="3140787"/>
    <lineage>
        <taxon>Bacteria</taxon>
        <taxon>Bacillati</taxon>
        <taxon>Actinomycetota</taxon>
        <taxon>Actinomycetes</taxon>
        <taxon>Micrococcales</taxon>
        <taxon>Brevibacteriaceae</taxon>
        <taxon>Brevibacterium</taxon>
    </lineage>
</organism>
<feature type="chain" id="PRO_5043986341" evidence="1">
    <location>
        <begin position="32"/>
        <end position="225"/>
    </location>
</feature>
<dbReference type="RefSeq" id="WP_350270456.1">
    <property type="nucleotide sequence ID" value="NZ_CP158281.1"/>
</dbReference>
<dbReference type="KEGG" id="bkr:AAFP32_02245"/>
<accession>A0AAU7UM61</accession>
<evidence type="ECO:0000256" key="1">
    <source>
        <dbReference type="SAM" id="SignalP"/>
    </source>
</evidence>
<dbReference type="AlphaFoldDB" id="A0AAU7UM61"/>
<feature type="signal peptide" evidence="1">
    <location>
        <begin position="1"/>
        <end position="31"/>
    </location>
</feature>
<evidence type="ECO:0000313" key="2">
    <source>
        <dbReference type="EMBL" id="XBV89574.1"/>
    </source>
</evidence>
<gene>
    <name evidence="2" type="ORF">AAFP32_02245</name>
</gene>
<sequence>MSVQTKRTLTTSMAAFLVASVAVLNPTATIATPKEQSAPAAADTVMLESSDTEAEEAIEAASPVLNDLPHGAVADLDNAQVSQPEGTDKLMVAVQLSGEDYDKGSFAGVVVNPETGKTSNQVQVKATQSSDAEAQVTTWVNGDSQGTKHVNTSAEASDAQAASLQGADPNVLDCLNALGITTAVALIIISTCATACAATVGVGCVVCVAGFTAVGGASVGKCLST</sequence>